<evidence type="ECO:0000313" key="2">
    <source>
        <dbReference type="Proteomes" id="UP000189677"/>
    </source>
</evidence>
<sequence length="76" mass="8580">MTGAGVFAAFFAVLFLGLAFVDQRKAWWRFQARRFDNPAAHEPSDGLIRGRKFALIGLSLFLGWQAVEMFRLAGME</sequence>
<accession>A0A1U9QPY2</accession>
<reference evidence="1 2" key="1">
    <citation type="submission" date="2016-11" db="EMBL/GenBank/DDBJ databases">
        <title>Complete genome sequence of Streptomyces niveus SCSIO 3406.</title>
        <authorList>
            <person name="Zhu Q."/>
            <person name="Cheng W."/>
            <person name="Song Y."/>
            <person name="Li Q."/>
            <person name="Ju J."/>
        </authorList>
    </citation>
    <scope>NUCLEOTIDE SEQUENCE [LARGE SCALE GENOMIC DNA]</scope>
    <source>
        <strain evidence="1 2">SCSIO 3406</strain>
    </source>
</reference>
<name>A0A1U9QPY2_STRNV</name>
<dbReference type="KEGG" id="snw:BBN63_08225"/>
<keyword evidence="2" id="KW-1185">Reference proteome</keyword>
<dbReference type="AlphaFoldDB" id="A0A1U9QPY2"/>
<dbReference type="OrthoDB" id="4301915at2"/>
<evidence type="ECO:0000313" key="1">
    <source>
        <dbReference type="EMBL" id="AQU66240.1"/>
    </source>
</evidence>
<protein>
    <submittedName>
        <fullName evidence="1">Uncharacterized protein</fullName>
    </submittedName>
</protein>
<gene>
    <name evidence="1" type="ORF">BBN63_08225</name>
</gene>
<organism evidence="1 2">
    <name type="scientific">Streptomyces niveus</name>
    <name type="common">Streptomyces spheroides</name>
    <dbReference type="NCBI Taxonomy" id="193462"/>
    <lineage>
        <taxon>Bacteria</taxon>
        <taxon>Bacillati</taxon>
        <taxon>Actinomycetota</taxon>
        <taxon>Actinomycetes</taxon>
        <taxon>Kitasatosporales</taxon>
        <taxon>Streptomycetaceae</taxon>
        <taxon>Streptomyces</taxon>
    </lineage>
</organism>
<dbReference type="EMBL" id="CP018047">
    <property type="protein sequence ID" value="AQU66240.1"/>
    <property type="molecule type" value="Genomic_DNA"/>
</dbReference>
<dbReference type="Proteomes" id="UP000189677">
    <property type="component" value="Chromosome"/>
</dbReference>
<proteinExistence type="predicted"/>
<dbReference type="RefSeq" id="WP_078074770.1">
    <property type="nucleotide sequence ID" value="NZ_CP018047.1"/>
</dbReference>